<dbReference type="Pfam" id="PF00582">
    <property type="entry name" value="Usp"/>
    <property type="match status" value="1"/>
</dbReference>
<protein>
    <recommendedName>
        <fullName evidence="1">UspA domain-containing protein</fullName>
    </recommendedName>
</protein>
<dbReference type="EMBL" id="LSTO01000001">
    <property type="protein sequence ID" value="OWW20668.1"/>
    <property type="molecule type" value="Genomic_DNA"/>
</dbReference>
<sequence length="81" mass="8419">MFGTILVPTGGSALSVRAIRAMVRLSTDTGACLSAFSVAEPNSFSPQSAYLHFAPYDNRAEDVAQGAGKNAGGCWQIRPSA</sequence>
<gene>
    <name evidence="2" type="ORF">AYR66_15430</name>
</gene>
<proteinExistence type="predicted"/>
<dbReference type="AlphaFoldDB" id="A0A254TLT7"/>
<dbReference type="SUPFAM" id="SSF52402">
    <property type="entry name" value="Adenine nucleotide alpha hydrolases-like"/>
    <property type="match status" value="1"/>
</dbReference>
<comment type="caution">
    <text evidence="2">The sequence shown here is derived from an EMBL/GenBank/DDBJ whole genome shotgun (WGS) entry which is preliminary data.</text>
</comment>
<evidence type="ECO:0000259" key="1">
    <source>
        <dbReference type="Pfam" id="PF00582"/>
    </source>
</evidence>
<dbReference type="Gene3D" id="3.40.50.620">
    <property type="entry name" value="HUPs"/>
    <property type="match status" value="1"/>
</dbReference>
<keyword evidence="3" id="KW-1185">Reference proteome</keyword>
<reference evidence="2 3" key="1">
    <citation type="submission" date="2016-02" db="EMBL/GenBank/DDBJ databases">
        <authorList>
            <person name="Wen L."/>
            <person name="He K."/>
            <person name="Yang H."/>
        </authorList>
    </citation>
    <scope>NUCLEOTIDE SEQUENCE [LARGE SCALE GENOMIC DNA]</scope>
    <source>
        <strain evidence="2 3">TSA40</strain>
    </source>
</reference>
<evidence type="ECO:0000313" key="3">
    <source>
        <dbReference type="Proteomes" id="UP000197535"/>
    </source>
</evidence>
<name>A0A254TLT7_9BURK</name>
<feature type="domain" description="UspA" evidence="1">
    <location>
        <begin position="1"/>
        <end position="61"/>
    </location>
</feature>
<dbReference type="InterPro" id="IPR014729">
    <property type="entry name" value="Rossmann-like_a/b/a_fold"/>
</dbReference>
<dbReference type="OrthoDB" id="5295044at2"/>
<dbReference type="Proteomes" id="UP000197535">
    <property type="component" value="Unassembled WGS sequence"/>
</dbReference>
<evidence type="ECO:0000313" key="2">
    <source>
        <dbReference type="EMBL" id="OWW20668.1"/>
    </source>
</evidence>
<organism evidence="2 3">
    <name type="scientific">Noviherbaspirillum denitrificans</name>
    <dbReference type="NCBI Taxonomy" id="1968433"/>
    <lineage>
        <taxon>Bacteria</taxon>
        <taxon>Pseudomonadati</taxon>
        <taxon>Pseudomonadota</taxon>
        <taxon>Betaproteobacteria</taxon>
        <taxon>Burkholderiales</taxon>
        <taxon>Oxalobacteraceae</taxon>
        <taxon>Noviherbaspirillum</taxon>
    </lineage>
</organism>
<accession>A0A254TLT7</accession>
<dbReference type="InterPro" id="IPR006016">
    <property type="entry name" value="UspA"/>
</dbReference>